<name>A0A423TXU4_PENVA</name>
<dbReference type="AlphaFoldDB" id="A0A423TXU4"/>
<gene>
    <name evidence="1" type="ORF">C7M84_025575</name>
</gene>
<reference evidence="1 2" key="1">
    <citation type="submission" date="2018-04" db="EMBL/GenBank/DDBJ databases">
        <authorList>
            <person name="Zhang X."/>
            <person name="Yuan J."/>
            <person name="Li F."/>
            <person name="Xiang J."/>
        </authorList>
    </citation>
    <scope>NUCLEOTIDE SEQUENCE [LARGE SCALE GENOMIC DNA]</scope>
    <source>
        <tissue evidence="1">Muscle</tissue>
    </source>
</reference>
<dbReference type="OrthoDB" id="2121828at2759"/>
<keyword evidence="2" id="KW-1185">Reference proteome</keyword>
<comment type="caution">
    <text evidence="1">The sequence shown here is derived from an EMBL/GenBank/DDBJ whole genome shotgun (WGS) entry which is preliminary data.</text>
</comment>
<organism evidence="1 2">
    <name type="scientific">Penaeus vannamei</name>
    <name type="common">Whiteleg shrimp</name>
    <name type="synonym">Litopenaeus vannamei</name>
    <dbReference type="NCBI Taxonomy" id="6689"/>
    <lineage>
        <taxon>Eukaryota</taxon>
        <taxon>Metazoa</taxon>
        <taxon>Ecdysozoa</taxon>
        <taxon>Arthropoda</taxon>
        <taxon>Crustacea</taxon>
        <taxon>Multicrustacea</taxon>
        <taxon>Malacostraca</taxon>
        <taxon>Eumalacostraca</taxon>
        <taxon>Eucarida</taxon>
        <taxon>Decapoda</taxon>
        <taxon>Dendrobranchiata</taxon>
        <taxon>Penaeoidea</taxon>
        <taxon>Penaeidae</taxon>
        <taxon>Penaeus</taxon>
    </lineage>
</organism>
<evidence type="ECO:0000313" key="1">
    <source>
        <dbReference type="EMBL" id="ROT81287.1"/>
    </source>
</evidence>
<dbReference type="Proteomes" id="UP000283509">
    <property type="component" value="Unassembled WGS sequence"/>
</dbReference>
<protein>
    <submittedName>
        <fullName evidence="1">Uncharacterized protein</fullName>
    </submittedName>
</protein>
<dbReference type="EMBL" id="QCYY01000996">
    <property type="protein sequence ID" value="ROT81287.1"/>
    <property type="molecule type" value="Genomic_DNA"/>
</dbReference>
<proteinExistence type="predicted"/>
<reference evidence="1 2" key="2">
    <citation type="submission" date="2019-01" db="EMBL/GenBank/DDBJ databases">
        <title>The decoding of complex shrimp genome reveals the adaptation for benthos swimmer, frequently molting mechanism and breeding impact on genome.</title>
        <authorList>
            <person name="Sun Y."/>
            <person name="Gao Y."/>
            <person name="Yu Y."/>
        </authorList>
    </citation>
    <scope>NUCLEOTIDE SEQUENCE [LARGE SCALE GENOMIC DNA]</scope>
    <source>
        <tissue evidence="1">Muscle</tissue>
    </source>
</reference>
<accession>A0A423TXU4</accession>
<evidence type="ECO:0000313" key="2">
    <source>
        <dbReference type="Proteomes" id="UP000283509"/>
    </source>
</evidence>
<sequence>MDFVIPFSMPRDGGSQCHSIQSFAASRARMAALFQVLAVALLSAYASSQLHQEPEHWQDDYVSDVCDHSDTHRAHSFELPAFLPTDEKQTLEEGIDEEVISLLLSELIGDDEDEEHESEEDTEEEQVVFLLSIERKWVVGQKV</sequence>